<proteinExistence type="predicted"/>
<protein>
    <submittedName>
        <fullName evidence="1">Uncharacterized protein</fullName>
    </submittedName>
</protein>
<gene>
    <name evidence="1" type="ORF">DFR38_11126</name>
</gene>
<dbReference type="EMBL" id="QJKC01000011">
    <property type="protein sequence ID" value="PXX45635.1"/>
    <property type="molecule type" value="Genomic_DNA"/>
</dbReference>
<sequence>MQNGGANAPPFCMAHCHGDYFVLLSPRGGRLIMQDGMA</sequence>
<dbReference type="Proteomes" id="UP000248395">
    <property type="component" value="Unassembled WGS sequence"/>
</dbReference>
<reference evidence="1 2" key="1">
    <citation type="submission" date="2018-05" db="EMBL/GenBank/DDBJ databases">
        <title>Genomic Encyclopedia of Type Strains, Phase IV (KMG-IV): sequencing the most valuable type-strain genomes for metagenomic binning, comparative biology and taxonomic classification.</title>
        <authorList>
            <person name="Goeker M."/>
        </authorList>
    </citation>
    <scope>NUCLEOTIDE SEQUENCE [LARGE SCALE GENOMIC DNA]</scope>
    <source>
        <strain evidence="1 2">DSM 25134</strain>
    </source>
</reference>
<accession>A0A318JNP7</accession>
<name>A0A318JNP7_9NEIS</name>
<organism evidence="1 2">
    <name type="scientific">Aquitalea magnusonii</name>
    <dbReference type="NCBI Taxonomy" id="332411"/>
    <lineage>
        <taxon>Bacteria</taxon>
        <taxon>Pseudomonadati</taxon>
        <taxon>Pseudomonadota</taxon>
        <taxon>Betaproteobacteria</taxon>
        <taxon>Neisseriales</taxon>
        <taxon>Chromobacteriaceae</taxon>
        <taxon>Aquitalea</taxon>
    </lineage>
</organism>
<dbReference type="AlphaFoldDB" id="A0A318JNP7"/>
<comment type="caution">
    <text evidence="1">The sequence shown here is derived from an EMBL/GenBank/DDBJ whole genome shotgun (WGS) entry which is preliminary data.</text>
</comment>
<evidence type="ECO:0000313" key="2">
    <source>
        <dbReference type="Proteomes" id="UP000248395"/>
    </source>
</evidence>
<evidence type="ECO:0000313" key="1">
    <source>
        <dbReference type="EMBL" id="PXX45635.1"/>
    </source>
</evidence>
<keyword evidence="2" id="KW-1185">Reference proteome</keyword>